<dbReference type="KEGG" id="ocn:CUC15_19740"/>
<dbReference type="SUPFAM" id="SSF53254">
    <property type="entry name" value="Phosphoglycerate mutase-like"/>
    <property type="match status" value="1"/>
</dbReference>
<organism evidence="3 4">
    <name type="scientific">Oceanobacillus zhaokaii</name>
    <dbReference type="NCBI Taxonomy" id="2052660"/>
    <lineage>
        <taxon>Bacteria</taxon>
        <taxon>Bacillati</taxon>
        <taxon>Bacillota</taxon>
        <taxon>Bacilli</taxon>
        <taxon>Bacillales</taxon>
        <taxon>Bacillaceae</taxon>
        <taxon>Oceanobacillus</taxon>
    </lineage>
</organism>
<dbReference type="PANTHER" id="PTHR48100">
    <property type="entry name" value="BROAD-SPECIFICITY PHOSPHATASE YOR283W-RELATED"/>
    <property type="match status" value="1"/>
</dbReference>
<dbReference type="SMART" id="SM00855">
    <property type="entry name" value="PGAM"/>
    <property type="match status" value="1"/>
</dbReference>
<dbReference type="RefSeq" id="WP_114918301.1">
    <property type="nucleotide sequence ID" value="NZ_CP024848.1"/>
</dbReference>
<reference evidence="4" key="1">
    <citation type="submission" date="2017-11" db="EMBL/GenBank/DDBJ databases">
        <authorList>
            <person name="Zhu W."/>
        </authorList>
    </citation>
    <scope>NUCLEOTIDE SEQUENCE [LARGE SCALE GENOMIC DNA]</scope>
    <source>
        <strain evidence="4">160</strain>
    </source>
</reference>
<dbReference type="InterPro" id="IPR029033">
    <property type="entry name" value="His_PPase_superfam"/>
</dbReference>
<name>A0A345PLY7_9BACI</name>
<feature type="binding site" evidence="2">
    <location>
        <position position="58"/>
    </location>
    <ligand>
        <name>substrate</name>
    </ligand>
</feature>
<keyword evidence="4" id="KW-1185">Reference proteome</keyword>
<evidence type="ECO:0000256" key="1">
    <source>
        <dbReference type="PIRSR" id="PIRSR613078-1"/>
    </source>
</evidence>
<dbReference type="InterPro" id="IPR013078">
    <property type="entry name" value="His_Pase_superF_clade-1"/>
</dbReference>
<dbReference type="AlphaFoldDB" id="A0A345PLY7"/>
<dbReference type="GO" id="GO:0016791">
    <property type="term" value="F:phosphatase activity"/>
    <property type="evidence" value="ECO:0007669"/>
    <property type="project" value="TreeGrafter"/>
</dbReference>
<dbReference type="Pfam" id="PF00300">
    <property type="entry name" value="His_Phos_1"/>
    <property type="match status" value="1"/>
</dbReference>
<dbReference type="Proteomes" id="UP000253908">
    <property type="component" value="Chromosome"/>
</dbReference>
<dbReference type="EMBL" id="CP024848">
    <property type="protein sequence ID" value="AXI11017.1"/>
    <property type="molecule type" value="Genomic_DNA"/>
</dbReference>
<dbReference type="PROSITE" id="PS00175">
    <property type="entry name" value="PG_MUTASE"/>
    <property type="match status" value="1"/>
</dbReference>
<sequence length="193" mass="21777">MTTICLIRHGETDWNALGKIQGKTDIPLNDTGRKQAEECGAYLNAADYDILVSSPMKRARETAEIINSYLNLPMIEMADFAERAFGEGEGLTLEVRMEKYPDGNYPNQEEREDFNNRVMTGIKKVCDAYPDKRVLLVAHGAVIGMILSNLSNGEIGSGKTKLMNACISNIHFQKEQWEIKDYNQVRHLSRFGE</sequence>
<evidence type="ECO:0000313" key="3">
    <source>
        <dbReference type="EMBL" id="AXI11017.1"/>
    </source>
</evidence>
<evidence type="ECO:0000313" key="4">
    <source>
        <dbReference type="Proteomes" id="UP000253908"/>
    </source>
</evidence>
<feature type="active site" description="Tele-phosphohistidine intermediate" evidence="1">
    <location>
        <position position="9"/>
    </location>
</feature>
<dbReference type="CDD" id="cd07067">
    <property type="entry name" value="HP_PGM_like"/>
    <property type="match status" value="1"/>
</dbReference>
<dbReference type="GO" id="GO:0005737">
    <property type="term" value="C:cytoplasm"/>
    <property type="evidence" value="ECO:0007669"/>
    <property type="project" value="TreeGrafter"/>
</dbReference>
<gene>
    <name evidence="3" type="ORF">CUC15_19740</name>
</gene>
<evidence type="ECO:0000256" key="2">
    <source>
        <dbReference type="PIRSR" id="PIRSR613078-2"/>
    </source>
</evidence>
<protein>
    <submittedName>
        <fullName evidence="3">Histidine phosphatase family protein</fullName>
    </submittedName>
</protein>
<dbReference type="OrthoDB" id="9782128at2"/>
<dbReference type="PANTHER" id="PTHR48100:SF59">
    <property type="entry name" value="ADENOSYLCOBALAMIN_ALPHA-RIBAZOLE PHOSPHATASE"/>
    <property type="match status" value="1"/>
</dbReference>
<feature type="active site" description="Proton donor/acceptor" evidence="1">
    <location>
        <position position="82"/>
    </location>
</feature>
<feature type="binding site" evidence="2">
    <location>
        <begin position="8"/>
        <end position="15"/>
    </location>
    <ligand>
        <name>substrate</name>
    </ligand>
</feature>
<dbReference type="InterPro" id="IPR001345">
    <property type="entry name" value="PG/BPGM_mutase_AS"/>
</dbReference>
<dbReference type="InterPro" id="IPR050275">
    <property type="entry name" value="PGM_Phosphatase"/>
</dbReference>
<accession>A0A345PLY7</accession>
<dbReference type="Gene3D" id="3.40.50.1240">
    <property type="entry name" value="Phosphoglycerate mutase-like"/>
    <property type="match status" value="1"/>
</dbReference>
<proteinExistence type="predicted"/>